<proteinExistence type="predicted"/>
<protein>
    <submittedName>
        <fullName evidence="1">Uncharacterized protein</fullName>
    </submittedName>
</protein>
<dbReference type="EMBL" id="UINC01040860">
    <property type="protein sequence ID" value="SVB41321.1"/>
    <property type="molecule type" value="Genomic_DNA"/>
</dbReference>
<organism evidence="1">
    <name type="scientific">marine metagenome</name>
    <dbReference type="NCBI Taxonomy" id="408172"/>
    <lineage>
        <taxon>unclassified sequences</taxon>
        <taxon>metagenomes</taxon>
        <taxon>ecological metagenomes</taxon>
    </lineage>
</organism>
<evidence type="ECO:0000313" key="1">
    <source>
        <dbReference type="EMBL" id="SVB41321.1"/>
    </source>
</evidence>
<reference evidence="1" key="1">
    <citation type="submission" date="2018-05" db="EMBL/GenBank/DDBJ databases">
        <authorList>
            <person name="Lanie J.A."/>
            <person name="Ng W.-L."/>
            <person name="Kazmierczak K.M."/>
            <person name="Andrzejewski T.M."/>
            <person name="Davidsen T.M."/>
            <person name="Wayne K.J."/>
            <person name="Tettelin H."/>
            <person name="Glass J.I."/>
            <person name="Rusch D."/>
            <person name="Podicherti R."/>
            <person name="Tsui H.-C.T."/>
            <person name="Winkler M.E."/>
        </authorList>
    </citation>
    <scope>NUCLEOTIDE SEQUENCE</scope>
</reference>
<gene>
    <name evidence="1" type="ORF">METZ01_LOCUS194175</name>
</gene>
<accession>A0A382DUB2</accession>
<sequence length="42" mass="4482">MPQPVSGEICIDGVVITGGEMSEMEVCGQPVISSVIRPFEPY</sequence>
<dbReference type="AlphaFoldDB" id="A0A382DUB2"/>
<name>A0A382DUB2_9ZZZZ</name>